<sequence length="114" mass="12413">MKPAEIEAAMALLRERVKQTSVSATARDLGYSRPAVSMALSGSYAGGLDRMARRVLERFGDVSCPHLSTPIPAADCAEHRSRPMPTGSARSFQHWQACRRCPHNPERAGAAHVE</sequence>
<dbReference type="RefSeq" id="WP_201041784.1">
    <property type="nucleotide sequence ID" value="NZ_JBJLSN010000055.1"/>
</dbReference>
<evidence type="ECO:0000313" key="2">
    <source>
        <dbReference type="Proteomes" id="UP001628281"/>
    </source>
</evidence>
<reference evidence="1 2" key="1">
    <citation type="submission" date="2024-11" db="EMBL/GenBank/DDBJ databases">
        <title>Draft genome sequences of two bacteria associated to sugarcane roots in Colombia.</title>
        <authorList>
            <person name="Pardo-Diaz S."/>
            <person name="Masmela-Mendoza J."/>
            <person name="Delgadillo-Duran P."/>
            <person name="Bautista E.J."/>
            <person name="Rojas-Tapias D.F."/>
        </authorList>
    </citation>
    <scope>NUCLEOTIDE SEQUENCE [LARGE SCALE GENOMIC DNA]</scope>
    <source>
        <strain evidence="1 2">Ap18</strain>
    </source>
</reference>
<evidence type="ECO:0008006" key="3">
    <source>
        <dbReference type="Google" id="ProtNLM"/>
    </source>
</evidence>
<gene>
    <name evidence="1" type="ORF">ACJ41P_26530</name>
</gene>
<protein>
    <recommendedName>
        <fullName evidence="3">LacI family transcriptional regulator</fullName>
    </recommendedName>
</protein>
<dbReference type="Proteomes" id="UP001628281">
    <property type="component" value="Unassembled WGS sequence"/>
</dbReference>
<proteinExistence type="predicted"/>
<organism evidence="1 2">
    <name type="scientific">Azospirillum argentinense</name>
    <dbReference type="NCBI Taxonomy" id="2970906"/>
    <lineage>
        <taxon>Bacteria</taxon>
        <taxon>Pseudomonadati</taxon>
        <taxon>Pseudomonadota</taxon>
        <taxon>Alphaproteobacteria</taxon>
        <taxon>Rhodospirillales</taxon>
        <taxon>Azospirillaceae</taxon>
        <taxon>Azospirillum</taxon>
    </lineage>
</organism>
<name>A0ABW8VJS9_9PROT</name>
<keyword evidence="2" id="KW-1185">Reference proteome</keyword>
<evidence type="ECO:0000313" key="1">
    <source>
        <dbReference type="EMBL" id="MFL7904712.1"/>
    </source>
</evidence>
<accession>A0ABW8VJS9</accession>
<dbReference type="EMBL" id="JBJLSN010000055">
    <property type="protein sequence ID" value="MFL7904712.1"/>
    <property type="molecule type" value="Genomic_DNA"/>
</dbReference>
<comment type="caution">
    <text evidence="1">The sequence shown here is derived from an EMBL/GenBank/DDBJ whole genome shotgun (WGS) entry which is preliminary data.</text>
</comment>